<dbReference type="AlphaFoldDB" id="A0A4Y2VTR6"/>
<accession>A0A4Y2VTR6</accession>
<feature type="compositionally biased region" description="Basic and acidic residues" evidence="1">
    <location>
        <begin position="47"/>
        <end position="60"/>
    </location>
</feature>
<dbReference type="Proteomes" id="UP000499080">
    <property type="component" value="Unassembled WGS sequence"/>
</dbReference>
<comment type="caution">
    <text evidence="2">The sequence shown here is derived from an EMBL/GenBank/DDBJ whole genome shotgun (WGS) entry which is preliminary data.</text>
</comment>
<evidence type="ECO:0000313" key="3">
    <source>
        <dbReference type="Proteomes" id="UP000499080"/>
    </source>
</evidence>
<dbReference type="EMBL" id="BGPR01051089">
    <property type="protein sequence ID" value="GBO28071.1"/>
    <property type="molecule type" value="Genomic_DNA"/>
</dbReference>
<sequence length="172" mass="19871">MRRSLSEAGEGHYLTGNSSRVIVETDRPFSNPDTKAWQGVPQKLPHHTSERTLRTTEERVPSSTSFRTREDTEDVEERVTSSTASARERTLSTTVSSLQCTLFYKLLHHTTERTFRTTEQRVPSSTASALHQREDIEGNRRACTIFYKLPQHTRQRGHIRRITILASFRPFR</sequence>
<name>A0A4Y2VTR6_ARAVE</name>
<evidence type="ECO:0000256" key="1">
    <source>
        <dbReference type="SAM" id="MobiDB-lite"/>
    </source>
</evidence>
<gene>
    <name evidence="2" type="ORF">AVEN_163568_1</name>
</gene>
<keyword evidence="3" id="KW-1185">Reference proteome</keyword>
<evidence type="ECO:0000313" key="2">
    <source>
        <dbReference type="EMBL" id="GBO28071.1"/>
    </source>
</evidence>
<organism evidence="2 3">
    <name type="scientific">Araneus ventricosus</name>
    <name type="common">Orbweaver spider</name>
    <name type="synonym">Epeira ventricosa</name>
    <dbReference type="NCBI Taxonomy" id="182803"/>
    <lineage>
        <taxon>Eukaryota</taxon>
        <taxon>Metazoa</taxon>
        <taxon>Ecdysozoa</taxon>
        <taxon>Arthropoda</taxon>
        <taxon>Chelicerata</taxon>
        <taxon>Arachnida</taxon>
        <taxon>Araneae</taxon>
        <taxon>Araneomorphae</taxon>
        <taxon>Entelegynae</taxon>
        <taxon>Araneoidea</taxon>
        <taxon>Araneidae</taxon>
        <taxon>Araneus</taxon>
    </lineage>
</organism>
<feature type="region of interest" description="Disordered" evidence="1">
    <location>
        <begin position="25"/>
        <end position="87"/>
    </location>
</feature>
<protein>
    <submittedName>
        <fullName evidence="2">Uncharacterized protein</fullName>
    </submittedName>
</protein>
<proteinExistence type="predicted"/>
<reference evidence="2 3" key="1">
    <citation type="journal article" date="2019" name="Sci. Rep.">
        <title>Orb-weaving spider Araneus ventricosus genome elucidates the spidroin gene catalogue.</title>
        <authorList>
            <person name="Kono N."/>
            <person name="Nakamura H."/>
            <person name="Ohtoshi R."/>
            <person name="Moran D.A.P."/>
            <person name="Shinohara A."/>
            <person name="Yoshida Y."/>
            <person name="Fujiwara M."/>
            <person name="Mori M."/>
            <person name="Tomita M."/>
            <person name="Arakawa K."/>
        </authorList>
    </citation>
    <scope>NUCLEOTIDE SEQUENCE [LARGE SCALE GENOMIC DNA]</scope>
</reference>